<evidence type="ECO:0000256" key="1">
    <source>
        <dbReference type="ARBA" id="ARBA00004613"/>
    </source>
</evidence>
<evidence type="ECO:0000256" key="11">
    <source>
        <dbReference type="ARBA" id="ARBA00047268"/>
    </source>
</evidence>
<dbReference type="GO" id="GO:0046513">
    <property type="term" value="P:ceramide biosynthetic process"/>
    <property type="evidence" value="ECO:0007669"/>
    <property type="project" value="UniProtKB-ARBA"/>
</dbReference>
<protein>
    <recommendedName>
        <fullName evidence="12">Sphingomyelin phosphodiesterase</fullName>
        <ecNumber evidence="12">3.1.4.12</ecNumber>
    </recommendedName>
</protein>
<dbReference type="PIRSF" id="PIRSF000948">
    <property type="entry name" value="Sphingomy_PDE"/>
    <property type="match status" value="1"/>
</dbReference>
<dbReference type="GO" id="GO:0046872">
    <property type="term" value="F:metal ion binding"/>
    <property type="evidence" value="ECO:0007669"/>
    <property type="project" value="UniProtKB-KW"/>
</dbReference>
<dbReference type="GO" id="GO:0005576">
    <property type="term" value="C:extracellular region"/>
    <property type="evidence" value="ECO:0007669"/>
    <property type="project" value="UniProtKB-SubCell"/>
</dbReference>
<name>A0ABD6ESF3_9BILA</name>
<keyword evidence="8 14" id="KW-1015">Disulfide bond</keyword>
<gene>
    <name evidence="17" type="ORF">AB6A40_009452</name>
</gene>
<dbReference type="GO" id="GO:0016798">
    <property type="term" value="F:hydrolase activity, acting on glycosyl bonds"/>
    <property type="evidence" value="ECO:0007669"/>
    <property type="project" value="UniProtKB-KW"/>
</dbReference>
<feature type="disulfide bond" evidence="14">
    <location>
        <begin position="27"/>
        <end position="102"/>
    </location>
</feature>
<dbReference type="Pfam" id="PF00149">
    <property type="entry name" value="Metallophos"/>
    <property type="match status" value="1"/>
</dbReference>
<evidence type="ECO:0000256" key="9">
    <source>
        <dbReference type="ARBA" id="ARBA00023180"/>
    </source>
</evidence>
<comment type="caution">
    <text evidence="17">The sequence shown here is derived from an EMBL/GenBank/DDBJ whole genome shotgun (WGS) entry which is preliminary data.</text>
</comment>
<dbReference type="PANTHER" id="PTHR10340:SF34">
    <property type="entry name" value="SPHINGOMYELIN PHOSPHODIESTERASE"/>
    <property type="match status" value="1"/>
</dbReference>
<dbReference type="SUPFAM" id="SSF47862">
    <property type="entry name" value="Saposin"/>
    <property type="match status" value="1"/>
</dbReference>
<feature type="disulfide bond" evidence="14">
    <location>
        <begin position="58"/>
        <end position="69"/>
    </location>
</feature>
<dbReference type="SMART" id="SM00741">
    <property type="entry name" value="SapB"/>
    <property type="match status" value="1"/>
</dbReference>
<keyword evidence="3" id="KW-0964">Secreted</keyword>
<accession>A0ABD6ESF3</accession>
<evidence type="ECO:0000259" key="16">
    <source>
        <dbReference type="PROSITE" id="PS50015"/>
    </source>
</evidence>
<reference evidence="17 18" key="1">
    <citation type="submission" date="2024-08" db="EMBL/GenBank/DDBJ databases">
        <title>Gnathostoma spinigerum genome.</title>
        <authorList>
            <person name="Gonzalez-Bertolin B."/>
            <person name="Monzon S."/>
            <person name="Zaballos A."/>
            <person name="Jimenez P."/>
            <person name="Dekumyoy P."/>
            <person name="Varona S."/>
            <person name="Cuesta I."/>
            <person name="Sumanam S."/>
            <person name="Adisakwattana P."/>
            <person name="Gasser R.B."/>
            <person name="Hernandez-Gonzalez A."/>
            <person name="Young N.D."/>
            <person name="Perteguer M.J."/>
        </authorList>
    </citation>
    <scope>NUCLEOTIDE SEQUENCE [LARGE SCALE GENOMIC DNA]</scope>
    <source>
        <strain evidence="17">AL3</strain>
        <tissue evidence="17">Liver</tissue>
    </source>
</reference>
<feature type="binding site" evidence="13">
    <location>
        <position position="396"/>
    </location>
    <ligand>
        <name>Zn(2+)</name>
        <dbReference type="ChEBI" id="CHEBI:29105"/>
        <label>2</label>
    </ligand>
</feature>
<comment type="similarity">
    <text evidence="2 12">Belongs to the acid sphingomyelinase family.</text>
</comment>
<dbReference type="GO" id="GO:0016020">
    <property type="term" value="C:membrane"/>
    <property type="evidence" value="ECO:0007669"/>
    <property type="project" value="GOC"/>
</dbReference>
<feature type="disulfide bond" evidence="14">
    <location>
        <begin position="322"/>
        <end position="370"/>
    </location>
</feature>
<keyword evidence="4 13" id="KW-0479">Metal-binding</keyword>
<feature type="disulfide bond" evidence="14">
    <location>
        <begin position="164"/>
        <end position="187"/>
    </location>
</feature>
<feature type="binding site" evidence="13">
    <location>
        <position position="255"/>
    </location>
    <ligand>
        <name>Zn(2+)</name>
        <dbReference type="ChEBI" id="CHEBI:29105"/>
        <label>2</label>
    </ligand>
</feature>
<dbReference type="PANTHER" id="PTHR10340">
    <property type="entry name" value="SPHINGOMYELIN PHOSPHODIESTERASE"/>
    <property type="match status" value="1"/>
</dbReference>
<evidence type="ECO:0000256" key="8">
    <source>
        <dbReference type="ARBA" id="ARBA00023157"/>
    </source>
</evidence>
<evidence type="ECO:0000256" key="5">
    <source>
        <dbReference type="ARBA" id="ARBA00022729"/>
    </source>
</evidence>
<feature type="binding site" evidence="13">
    <location>
        <position position="215"/>
    </location>
    <ligand>
        <name>Zn(2+)</name>
        <dbReference type="ChEBI" id="CHEBI:29105"/>
        <label>2</label>
    </ligand>
</feature>
<evidence type="ECO:0000256" key="4">
    <source>
        <dbReference type="ARBA" id="ARBA00022723"/>
    </source>
</evidence>
<evidence type="ECO:0000256" key="3">
    <source>
        <dbReference type="ARBA" id="ARBA00022525"/>
    </source>
</evidence>
<comment type="function">
    <text evidence="12">Converts sphingomyelin to ceramide.</text>
</comment>
<feature type="domain" description="Saposin B-type" evidence="16">
    <location>
        <begin position="23"/>
        <end position="106"/>
    </location>
</feature>
<feature type="disulfide bond" evidence="14">
    <location>
        <begin position="30"/>
        <end position="95"/>
    </location>
</feature>
<dbReference type="EMBL" id="JBGFUD010009989">
    <property type="protein sequence ID" value="MFH4982743.1"/>
    <property type="molecule type" value="Genomic_DNA"/>
</dbReference>
<evidence type="ECO:0000256" key="15">
    <source>
        <dbReference type="SAM" id="SignalP"/>
    </source>
</evidence>
<evidence type="ECO:0000256" key="14">
    <source>
        <dbReference type="PIRSR" id="PIRSR000948-2"/>
    </source>
</evidence>
<evidence type="ECO:0000256" key="13">
    <source>
        <dbReference type="PIRSR" id="PIRSR000948-1"/>
    </source>
</evidence>
<dbReference type="EC" id="3.1.4.12" evidence="12"/>
<dbReference type="GO" id="GO:0006685">
    <property type="term" value="P:sphingomyelin catabolic process"/>
    <property type="evidence" value="ECO:0007669"/>
    <property type="project" value="UniProtKB-UniRule"/>
</dbReference>
<dbReference type="PROSITE" id="PS50015">
    <property type="entry name" value="SAP_B"/>
    <property type="match status" value="1"/>
</dbReference>
<keyword evidence="7 13" id="KW-0862">Zinc</keyword>
<comment type="catalytic activity">
    <reaction evidence="11">
        <text>a sphingomyelin + H2O = phosphocholine + an N-acylsphing-4-enine + H(+)</text>
        <dbReference type="Rhea" id="RHEA:19253"/>
        <dbReference type="ChEBI" id="CHEBI:15377"/>
        <dbReference type="ChEBI" id="CHEBI:15378"/>
        <dbReference type="ChEBI" id="CHEBI:17636"/>
        <dbReference type="ChEBI" id="CHEBI:52639"/>
        <dbReference type="ChEBI" id="CHEBI:295975"/>
        <dbReference type="EC" id="3.1.4.12"/>
    </reaction>
    <physiologicalReaction direction="left-to-right" evidence="11">
        <dbReference type="Rhea" id="RHEA:19254"/>
    </physiologicalReaction>
</comment>
<feature type="binding site" evidence="13">
    <location>
        <position position="143"/>
    </location>
    <ligand>
        <name>Zn(2+)</name>
        <dbReference type="ChEBI" id="CHEBI:29105"/>
        <label>1</label>
    </ligand>
</feature>
<dbReference type="Pfam" id="PF19272">
    <property type="entry name" value="ASMase_C"/>
    <property type="match status" value="1"/>
</dbReference>
<feature type="disulfide bond" evidence="14">
    <location>
        <begin position="519"/>
        <end position="523"/>
    </location>
</feature>
<dbReference type="Gene3D" id="1.10.225.10">
    <property type="entry name" value="Saposin-like"/>
    <property type="match status" value="1"/>
</dbReference>
<keyword evidence="18" id="KW-1185">Reference proteome</keyword>
<keyword evidence="9" id="KW-0325">Glycoprotein</keyword>
<dbReference type="InterPro" id="IPR004843">
    <property type="entry name" value="Calcineurin-like_PHP"/>
</dbReference>
<dbReference type="InterPro" id="IPR011001">
    <property type="entry name" value="Saposin-like"/>
</dbReference>
<proteinExistence type="inferred from homology"/>
<keyword evidence="5 15" id="KW-0732">Signal</keyword>
<dbReference type="Proteomes" id="UP001608902">
    <property type="component" value="Unassembled WGS sequence"/>
</dbReference>
<feature type="disulfide bond" evidence="14">
    <location>
        <begin position="529"/>
        <end position="541"/>
    </location>
</feature>
<feature type="binding site" evidence="13">
    <location>
        <position position="145"/>
    </location>
    <ligand>
        <name>Zn(2+)</name>
        <dbReference type="ChEBI" id="CHEBI:29105"/>
        <label>1</label>
    </ligand>
</feature>
<evidence type="ECO:0000313" key="17">
    <source>
        <dbReference type="EMBL" id="MFH4982743.1"/>
    </source>
</evidence>
<feature type="binding site" evidence="13">
    <location>
        <position position="398"/>
    </location>
    <ligand>
        <name>Zn(2+)</name>
        <dbReference type="ChEBI" id="CHEBI:29105"/>
        <label>1</label>
    </ligand>
</feature>
<sequence length="614" mass="70338">MDRLILLILYTSLFVIVSTKETDSIECMGCKAVVIAFRQIHGSNATQDAIISLATFICDHFVQRESIVCYGMARQFREEILYVLSKLITEPSQMCGLFISGCGSSQFPFSDWKVAIPDLPKTLNYPLYPNPKNATFRVLQISDIHFDMLYKPGSVANCHQPLCCQEQSTLNGSHKIEAGYWGTLGACDVPYWTVISMMEHINKTQKVDYILIGGDFMSHLDWSYTRAGHLAVIKNLTALLALYFPDVPVYWTLGNHEGVPINSFAPHYIPSRFRPQWVYRAIAEAQKEWMDKKQIKNMHYRGSYTAQLFDGLLLISLNTGYCETTNFWLYLNQTDPDTTLSWLVKQLYAAEMNEQYVHILAHIPPGNGECLEGWARNYYRIVNRFNRTIVAQFFAHIHIDSFSLFYEDMNSDASNPTSVLYASPSVTTFIGLNPSFRIYDVDAGNRYNVIDFETHFFNLSSSQQSVQPQWQLLYRAKAEYGLQDLSPSSWANLADEITYFPQRFNQFLKNSVRRDDYVCDKNCRYGLLCSLRSAHHNDSLCSHIGQRGFAHGFIFNRFSSRQQTYVEKTSKKSSDYFRYSVLSPSSVKKWMRGLKTETKLALSLLLPSLVSGGF</sequence>
<keyword evidence="10 12" id="KW-0326">Glycosidase</keyword>
<dbReference type="GO" id="GO:0004767">
    <property type="term" value="F:sphingomyelin phosphodiesterase activity"/>
    <property type="evidence" value="ECO:0007669"/>
    <property type="project" value="UniProtKB-UniRule"/>
</dbReference>
<comment type="subcellular location">
    <subcellularLocation>
        <location evidence="1">Secreted</location>
    </subcellularLocation>
</comment>
<feature type="signal peptide" evidence="15">
    <location>
        <begin position="1"/>
        <end position="19"/>
    </location>
</feature>
<evidence type="ECO:0000256" key="7">
    <source>
        <dbReference type="ARBA" id="ARBA00022833"/>
    </source>
</evidence>
<dbReference type="CDD" id="cd00842">
    <property type="entry name" value="MPP_ASMase"/>
    <property type="match status" value="1"/>
</dbReference>
<dbReference type="SUPFAM" id="SSF56300">
    <property type="entry name" value="Metallo-dependent phosphatases"/>
    <property type="match status" value="1"/>
</dbReference>
<evidence type="ECO:0000256" key="10">
    <source>
        <dbReference type="ARBA" id="ARBA00023295"/>
    </source>
</evidence>
<evidence type="ECO:0000256" key="12">
    <source>
        <dbReference type="PIRNR" id="PIRNR000948"/>
    </source>
</evidence>
<evidence type="ECO:0000313" key="18">
    <source>
        <dbReference type="Proteomes" id="UP001608902"/>
    </source>
</evidence>
<evidence type="ECO:0000256" key="2">
    <source>
        <dbReference type="ARBA" id="ARBA00008234"/>
    </source>
</evidence>
<dbReference type="InterPro" id="IPR045473">
    <property type="entry name" value="ASM_C"/>
</dbReference>
<organism evidence="17 18">
    <name type="scientific">Gnathostoma spinigerum</name>
    <dbReference type="NCBI Taxonomy" id="75299"/>
    <lineage>
        <taxon>Eukaryota</taxon>
        <taxon>Metazoa</taxon>
        <taxon>Ecdysozoa</taxon>
        <taxon>Nematoda</taxon>
        <taxon>Chromadorea</taxon>
        <taxon>Rhabditida</taxon>
        <taxon>Spirurina</taxon>
        <taxon>Gnathostomatomorpha</taxon>
        <taxon>Gnathostomatoidea</taxon>
        <taxon>Gnathostomatidae</taxon>
        <taxon>Gnathostoma</taxon>
    </lineage>
</organism>
<comment type="cofactor">
    <cofactor evidence="13">
        <name>Zn(2+)</name>
        <dbReference type="ChEBI" id="CHEBI:29105"/>
    </cofactor>
    <text evidence="13">Binds 2 Zn(2+) ions per subunit.</text>
</comment>
<dbReference type="InterPro" id="IPR008139">
    <property type="entry name" value="SaposinB_dom"/>
</dbReference>
<keyword evidence="6 12" id="KW-0378">Hydrolase</keyword>
<dbReference type="InterPro" id="IPR011160">
    <property type="entry name" value="Sphingomy_PDE"/>
</dbReference>
<feature type="binding site" evidence="13">
    <location>
        <position position="215"/>
    </location>
    <ligand>
        <name>Zn(2+)</name>
        <dbReference type="ChEBI" id="CHEBI:29105"/>
        <label>1</label>
    </ligand>
</feature>
<feature type="binding site" evidence="13">
    <location>
        <position position="362"/>
    </location>
    <ligand>
        <name>Zn(2+)</name>
        <dbReference type="ChEBI" id="CHEBI:29105"/>
        <label>2</label>
    </ligand>
</feature>
<feature type="chain" id="PRO_5044772219" description="Sphingomyelin phosphodiesterase" evidence="15">
    <location>
        <begin position="20"/>
        <end position="614"/>
    </location>
</feature>
<dbReference type="AlphaFoldDB" id="A0ABD6ESF3"/>
<dbReference type="InterPro" id="IPR041805">
    <property type="entry name" value="ASMase/PPN1_MPP"/>
</dbReference>
<evidence type="ECO:0000256" key="6">
    <source>
        <dbReference type="ARBA" id="ARBA00022801"/>
    </source>
</evidence>
<dbReference type="InterPro" id="IPR029052">
    <property type="entry name" value="Metallo-depent_PP-like"/>
</dbReference>
<dbReference type="Gene3D" id="3.60.21.10">
    <property type="match status" value="1"/>
</dbReference>
<feature type="disulfide bond" evidence="14">
    <location>
        <begin position="158"/>
        <end position="163"/>
    </location>
</feature>